<dbReference type="SUPFAM" id="SSF48264">
    <property type="entry name" value="Cytochrome P450"/>
    <property type="match status" value="1"/>
</dbReference>
<dbReference type="GO" id="GO:0020037">
    <property type="term" value="F:heme binding"/>
    <property type="evidence" value="ECO:0007669"/>
    <property type="project" value="InterPro"/>
</dbReference>
<dbReference type="Proteomes" id="UP000800094">
    <property type="component" value="Unassembled WGS sequence"/>
</dbReference>
<evidence type="ECO:0000256" key="4">
    <source>
        <dbReference type="ARBA" id="ARBA00068222"/>
    </source>
</evidence>
<dbReference type="InterPro" id="IPR036396">
    <property type="entry name" value="Cyt_P450_sf"/>
</dbReference>
<evidence type="ECO:0000313" key="8">
    <source>
        <dbReference type="EMBL" id="KAF2250815.1"/>
    </source>
</evidence>
<evidence type="ECO:0000256" key="3">
    <source>
        <dbReference type="ARBA" id="ARBA00067672"/>
    </source>
</evidence>
<accession>A0A6A6IJP7</accession>
<evidence type="ECO:0000256" key="5">
    <source>
        <dbReference type="ARBA" id="ARBA00079990"/>
    </source>
</evidence>
<sequence>MAAPTVPGTSPLAALEQLPRATVAIGVLGALVIAYLVRVALRWFRLSHVPGPFWAAFSSAWMVKESLKGRQPLAIKQVTDKYGSLARIGPNELVTDDPEVLRRMMAVRSAYTRGPWYDAMRFEPGKTNLFAMRDEAAHTKLRNKMAAGYSGKENESMEGTIDFQISQLVSLIESKYLSSSDSYRPMDFAQKAQYFTLDVISHLAFGHAFGYLVEDGDVYDYIKITNSYIPIMMIVANIPSLANVLHSRPLRGLLPKESDKLGFGAFIGVAKKVVADRFGPSAKSQPDMLGSFIRHGLNQEEASGEALLQVIAGSDTSASTIRAVMLHLLANPVAYRKLQQEIDTFISSGEISSPIKDSEARQMPYLQAVIKEGLRILPPAGGTFFKEVPPGGDTIDGKFIPAGTQIGSSPLGIHHSKKIFGPDSELYRPERWLQADPEHLAQMTNTVDLVFHYGKYQCLGKTVALMEFNKIFVELLRRFDFALANPEHPAHIANAGIWIIEDFWVRITRRGG</sequence>
<dbReference type="OrthoDB" id="3934656at2759"/>
<dbReference type="InterPro" id="IPR002401">
    <property type="entry name" value="Cyt_P450_E_grp-I"/>
</dbReference>
<dbReference type="EMBL" id="ML987193">
    <property type="protein sequence ID" value="KAF2250815.1"/>
    <property type="molecule type" value="Genomic_DNA"/>
</dbReference>
<keyword evidence="6" id="KW-0479">Metal-binding</keyword>
<keyword evidence="2" id="KW-0843">Virulence</keyword>
<dbReference type="PRINTS" id="PR00463">
    <property type="entry name" value="EP450I"/>
</dbReference>
<organism evidence="8 9">
    <name type="scientific">Trematosphaeria pertusa</name>
    <dbReference type="NCBI Taxonomy" id="390896"/>
    <lineage>
        <taxon>Eukaryota</taxon>
        <taxon>Fungi</taxon>
        <taxon>Dikarya</taxon>
        <taxon>Ascomycota</taxon>
        <taxon>Pezizomycotina</taxon>
        <taxon>Dothideomycetes</taxon>
        <taxon>Pleosporomycetidae</taxon>
        <taxon>Pleosporales</taxon>
        <taxon>Massarineae</taxon>
        <taxon>Trematosphaeriaceae</taxon>
        <taxon>Trematosphaeria</taxon>
    </lineage>
</organism>
<dbReference type="GO" id="GO:0005506">
    <property type="term" value="F:iron ion binding"/>
    <property type="evidence" value="ECO:0007669"/>
    <property type="project" value="InterPro"/>
</dbReference>
<keyword evidence="6" id="KW-0408">Iron</keyword>
<dbReference type="PRINTS" id="PR00385">
    <property type="entry name" value="P450"/>
</dbReference>
<proteinExistence type="predicted"/>
<dbReference type="Gene3D" id="1.10.630.10">
    <property type="entry name" value="Cytochrome P450"/>
    <property type="match status" value="1"/>
</dbReference>
<evidence type="ECO:0000256" key="1">
    <source>
        <dbReference type="ARBA" id="ARBA00004972"/>
    </source>
</evidence>
<dbReference type="FunFam" id="1.10.630.10:FF:000076">
    <property type="entry name" value="Cytochrome P450 monooxygenase"/>
    <property type="match status" value="1"/>
</dbReference>
<evidence type="ECO:0000313" key="9">
    <source>
        <dbReference type="Proteomes" id="UP000800094"/>
    </source>
</evidence>
<evidence type="ECO:0000256" key="7">
    <source>
        <dbReference type="SAM" id="Phobius"/>
    </source>
</evidence>
<keyword evidence="7" id="KW-1133">Transmembrane helix</keyword>
<gene>
    <name evidence="8" type="ORF">BU26DRAFT_453826</name>
</gene>
<dbReference type="GO" id="GO:0004497">
    <property type="term" value="F:monooxygenase activity"/>
    <property type="evidence" value="ECO:0007669"/>
    <property type="project" value="InterPro"/>
</dbReference>
<comment type="cofactor">
    <cofactor evidence="6">
        <name>heme</name>
        <dbReference type="ChEBI" id="CHEBI:30413"/>
    </cofactor>
</comment>
<evidence type="ECO:0000256" key="2">
    <source>
        <dbReference type="ARBA" id="ARBA00023026"/>
    </source>
</evidence>
<keyword evidence="7" id="KW-0812">Transmembrane</keyword>
<dbReference type="AlphaFoldDB" id="A0A6A6IJP7"/>
<protein>
    <recommendedName>
        <fullName evidence="4">Cytochrome P450 monooxygenase ABA1</fullName>
    </recommendedName>
    <alternativeName>
        <fullName evidence="5">Abscisic acid biosynthesis protein 1</fullName>
    </alternativeName>
    <alternativeName>
        <fullName evidence="3">Cytochrome P450 monooxygenase aba1</fullName>
    </alternativeName>
</protein>
<dbReference type="PANTHER" id="PTHR24305:SF168">
    <property type="entry name" value="P450, PUTATIVE (EUROFUNG)-RELATED"/>
    <property type="match status" value="1"/>
</dbReference>
<evidence type="ECO:0000256" key="6">
    <source>
        <dbReference type="PIRSR" id="PIRSR602401-1"/>
    </source>
</evidence>
<name>A0A6A6IJP7_9PLEO</name>
<keyword evidence="9" id="KW-1185">Reference proteome</keyword>
<dbReference type="Pfam" id="PF00067">
    <property type="entry name" value="p450"/>
    <property type="match status" value="1"/>
</dbReference>
<dbReference type="CDD" id="cd11060">
    <property type="entry name" value="CYP57A1-like"/>
    <property type="match status" value="1"/>
</dbReference>
<dbReference type="GO" id="GO:0016705">
    <property type="term" value="F:oxidoreductase activity, acting on paired donors, with incorporation or reduction of molecular oxygen"/>
    <property type="evidence" value="ECO:0007669"/>
    <property type="project" value="InterPro"/>
</dbReference>
<dbReference type="InterPro" id="IPR050121">
    <property type="entry name" value="Cytochrome_P450_monoxygenase"/>
</dbReference>
<reference evidence="8" key="1">
    <citation type="journal article" date="2020" name="Stud. Mycol.">
        <title>101 Dothideomycetes genomes: a test case for predicting lifestyles and emergence of pathogens.</title>
        <authorList>
            <person name="Haridas S."/>
            <person name="Albert R."/>
            <person name="Binder M."/>
            <person name="Bloem J."/>
            <person name="Labutti K."/>
            <person name="Salamov A."/>
            <person name="Andreopoulos B."/>
            <person name="Baker S."/>
            <person name="Barry K."/>
            <person name="Bills G."/>
            <person name="Bluhm B."/>
            <person name="Cannon C."/>
            <person name="Castanera R."/>
            <person name="Culley D."/>
            <person name="Daum C."/>
            <person name="Ezra D."/>
            <person name="Gonzalez J."/>
            <person name="Henrissat B."/>
            <person name="Kuo A."/>
            <person name="Liang C."/>
            <person name="Lipzen A."/>
            <person name="Lutzoni F."/>
            <person name="Magnuson J."/>
            <person name="Mondo S."/>
            <person name="Nolan M."/>
            <person name="Ohm R."/>
            <person name="Pangilinan J."/>
            <person name="Park H.-J."/>
            <person name="Ramirez L."/>
            <person name="Alfaro M."/>
            <person name="Sun H."/>
            <person name="Tritt A."/>
            <person name="Yoshinaga Y."/>
            <person name="Zwiers L.-H."/>
            <person name="Turgeon B."/>
            <person name="Goodwin S."/>
            <person name="Spatafora J."/>
            <person name="Crous P."/>
            <person name="Grigoriev I."/>
        </authorList>
    </citation>
    <scope>NUCLEOTIDE SEQUENCE</scope>
    <source>
        <strain evidence="8">CBS 122368</strain>
    </source>
</reference>
<dbReference type="GeneID" id="54578172"/>
<feature type="binding site" description="axial binding residue" evidence="6">
    <location>
        <position position="458"/>
    </location>
    <ligand>
        <name>heme</name>
        <dbReference type="ChEBI" id="CHEBI:30413"/>
    </ligand>
    <ligandPart>
        <name>Fe</name>
        <dbReference type="ChEBI" id="CHEBI:18248"/>
    </ligandPart>
</feature>
<dbReference type="PANTHER" id="PTHR24305">
    <property type="entry name" value="CYTOCHROME P450"/>
    <property type="match status" value="1"/>
</dbReference>
<feature type="transmembrane region" description="Helical" evidence="7">
    <location>
        <begin position="20"/>
        <end position="41"/>
    </location>
</feature>
<keyword evidence="7" id="KW-0472">Membrane</keyword>
<dbReference type="InterPro" id="IPR001128">
    <property type="entry name" value="Cyt_P450"/>
</dbReference>
<comment type="pathway">
    <text evidence="1">Hormone biosynthesis.</text>
</comment>
<dbReference type="RefSeq" id="XP_033685819.1">
    <property type="nucleotide sequence ID" value="XM_033824842.1"/>
</dbReference>
<keyword evidence="6" id="KW-0349">Heme</keyword>